<dbReference type="Gene3D" id="1.20.1280.50">
    <property type="match status" value="1"/>
</dbReference>
<dbReference type="Proteomes" id="UP000236291">
    <property type="component" value="Unassembled WGS sequence"/>
</dbReference>
<reference evidence="2 3" key="2">
    <citation type="journal article" date="2017" name="Front. Plant Sci.">
        <title>Gene Classification and Mining of Molecular Markers Useful in Red Clover (Trifolium pratense) Breeding.</title>
        <authorList>
            <person name="Istvanek J."/>
            <person name="Dluhosova J."/>
            <person name="Dluhos P."/>
            <person name="Patkova L."/>
            <person name="Nedelnik J."/>
            <person name="Repkova J."/>
        </authorList>
    </citation>
    <scope>NUCLEOTIDE SEQUENCE [LARGE SCALE GENOMIC DNA]</scope>
    <source>
        <strain evidence="3">cv. Tatra</strain>
        <tissue evidence="2">Young leaves</tissue>
    </source>
</reference>
<dbReference type="SUPFAM" id="SSF52047">
    <property type="entry name" value="RNI-like"/>
    <property type="match status" value="1"/>
</dbReference>
<dbReference type="EMBL" id="ASHM01011665">
    <property type="protein sequence ID" value="PNX93609.1"/>
    <property type="molecule type" value="Genomic_DNA"/>
</dbReference>
<dbReference type="InterPro" id="IPR001810">
    <property type="entry name" value="F-box_dom"/>
</dbReference>
<protein>
    <submittedName>
        <fullName evidence="2">F-box protein skip19</fullName>
    </submittedName>
</protein>
<dbReference type="AlphaFoldDB" id="A0A2K3MSC0"/>
<feature type="domain" description="F-box" evidence="1">
    <location>
        <begin position="2"/>
        <end position="49"/>
    </location>
</feature>
<proteinExistence type="predicted"/>
<dbReference type="CDD" id="cd22164">
    <property type="entry name" value="F-box_AtSKIP19-like"/>
    <property type="match status" value="1"/>
</dbReference>
<reference evidence="2 3" key="1">
    <citation type="journal article" date="2014" name="Am. J. Bot.">
        <title>Genome assembly and annotation for red clover (Trifolium pratense; Fabaceae).</title>
        <authorList>
            <person name="Istvanek J."/>
            <person name="Jaros M."/>
            <person name="Krenek A."/>
            <person name="Repkova J."/>
        </authorList>
    </citation>
    <scope>NUCLEOTIDE SEQUENCE [LARGE SCALE GENOMIC DNA]</scope>
    <source>
        <strain evidence="3">cv. Tatra</strain>
        <tissue evidence="2">Young leaves</tissue>
    </source>
</reference>
<evidence type="ECO:0000259" key="1">
    <source>
        <dbReference type="PROSITE" id="PS50181"/>
    </source>
</evidence>
<dbReference type="Pfam" id="PF00646">
    <property type="entry name" value="F-box"/>
    <property type="match status" value="1"/>
</dbReference>
<evidence type="ECO:0000313" key="2">
    <source>
        <dbReference type="EMBL" id="PNX93609.1"/>
    </source>
</evidence>
<dbReference type="InterPro" id="IPR032675">
    <property type="entry name" value="LRR_dom_sf"/>
</dbReference>
<name>A0A2K3MSC0_TRIPR</name>
<gene>
    <name evidence="2" type="ORF">L195_g016764</name>
</gene>
<dbReference type="ExpressionAtlas" id="A0A2K3MSC0">
    <property type="expression patterns" value="baseline"/>
</dbReference>
<dbReference type="STRING" id="57577.A0A2K3MSC0"/>
<dbReference type="PROSITE" id="PS50181">
    <property type="entry name" value="FBOX"/>
    <property type="match status" value="1"/>
</dbReference>
<comment type="caution">
    <text evidence="2">The sequence shown here is derived from an EMBL/GenBank/DDBJ whole genome shotgun (WGS) entry which is preliminary data.</text>
</comment>
<accession>A0A2K3MSC0</accession>
<evidence type="ECO:0000313" key="3">
    <source>
        <dbReference type="Proteomes" id="UP000236291"/>
    </source>
</evidence>
<dbReference type="PANTHER" id="PTHR38926:SF2">
    <property type="entry name" value="F-BOX_LRR-REPEAT PROTEIN 21-RELATED"/>
    <property type="match status" value="1"/>
</dbReference>
<dbReference type="Gene3D" id="3.80.10.10">
    <property type="entry name" value="Ribonuclease Inhibitor"/>
    <property type="match status" value="2"/>
</dbReference>
<organism evidence="2 3">
    <name type="scientific">Trifolium pratense</name>
    <name type="common">Red clover</name>
    <dbReference type="NCBI Taxonomy" id="57577"/>
    <lineage>
        <taxon>Eukaryota</taxon>
        <taxon>Viridiplantae</taxon>
        <taxon>Streptophyta</taxon>
        <taxon>Embryophyta</taxon>
        <taxon>Tracheophyta</taxon>
        <taxon>Spermatophyta</taxon>
        <taxon>Magnoliopsida</taxon>
        <taxon>eudicotyledons</taxon>
        <taxon>Gunneridae</taxon>
        <taxon>Pentapetalae</taxon>
        <taxon>rosids</taxon>
        <taxon>fabids</taxon>
        <taxon>Fabales</taxon>
        <taxon>Fabaceae</taxon>
        <taxon>Papilionoideae</taxon>
        <taxon>50 kb inversion clade</taxon>
        <taxon>NPAAA clade</taxon>
        <taxon>Hologalegina</taxon>
        <taxon>IRL clade</taxon>
        <taxon>Trifolieae</taxon>
        <taxon>Trifolium</taxon>
    </lineage>
</organism>
<dbReference type="PANTHER" id="PTHR38926">
    <property type="entry name" value="F-BOX DOMAIN CONTAINING PROTEIN, EXPRESSED"/>
    <property type="match status" value="1"/>
</dbReference>
<sequence length="265" mass="30493">MGPNWLELPIDITRNILQRLDIINIVTSICLVCPLWWNICKDPSMWRTIHMSNNESSRYSDEDLVNICRYAAERSCGQLEDIEIVSFCTDDLLQYIASCGSQLRRIRLTDCQYISYNQFSEVVNKFPMLEELDITFSKPCKGSLEVIGQSCPLLKSLKFSRLISEEYMKWNDDAFVIAKTMPELRHLSMIDNRLTNVGLEAILDGCPLLESLDLQNCFLLDLRGSLGKRCCDQIKDFVLPPDDENLDIDSEDENQFAMMLSNLHV</sequence>